<accession>A0A2Z3YLN1</accession>
<dbReference type="KEGG" id="cpre:Csp1_02590"/>
<feature type="region of interest" description="Disordered" evidence="8">
    <location>
        <begin position="1"/>
        <end position="20"/>
    </location>
</feature>
<evidence type="ECO:0000256" key="3">
    <source>
        <dbReference type="ARBA" id="ARBA00022475"/>
    </source>
</evidence>
<feature type="transmembrane region" description="Helical" evidence="7">
    <location>
        <begin position="32"/>
        <end position="56"/>
    </location>
</feature>
<dbReference type="RefSeq" id="WP_110480875.1">
    <property type="nucleotide sequence ID" value="NZ_CP024988.1"/>
</dbReference>
<evidence type="ECO:0000256" key="4">
    <source>
        <dbReference type="ARBA" id="ARBA00022692"/>
    </source>
</evidence>
<organism evidence="10 11">
    <name type="scientific">Corynebacterium provencense</name>
    <dbReference type="NCBI Taxonomy" id="1737425"/>
    <lineage>
        <taxon>Bacteria</taxon>
        <taxon>Bacillati</taxon>
        <taxon>Actinomycetota</taxon>
        <taxon>Actinomycetes</taxon>
        <taxon>Mycobacteriales</taxon>
        <taxon>Corynebacteriaceae</taxon>
        <taxon>Corynebacterium</taxon>
    </lineage>
</organism>
<dbReference type="PANTHER" id="PTHR30151:SF0">
    <property type="entry name" value="ABC TRANSPORTER PERMEASE PROTEIN MJ0413-RELATED"/>
    <property type="match status" value="1"/>
</dbReference>
<feature type="compositionally biased region" description="Low complexity" evidence="8">
    <location>
        <begin position="1"/>
        <end position="14"/>
    </location>
</feature>
<sequence>MTSTAATETSGSSRTGRRQRSVIPEPISRRRYLGIAVTSFIVVLAAWWLITALGVIDETFLPGPADVVRVIVETATSGQLWDDMGVSVWRVMVGYLLAVVLAVPLGVLSGSSPRAEAAIEPLTDFIRYMPVVAFVPLTIIWVGTEDTQKFLIIWLGTFFQMVLMVADAVRRVPRSYQNLGATLGMGRTGILVHIIVPAALPRIWDTLRLCLGWAWSWLVVAELVAATSGMGYRITQAQRFLATDTIIAYVIVLGVLGLVFDQVMRAAGRRMFRYLEGRS</sequence>
<feature type="transmembrane region" description="Helical" evidence="7">
    <location>
        <begin position="92"/>
        <end position="113"/>
    </location>
</feature>
<dbReference type="InterPro" id="IPR035906">
    <property type="entry name" value="MetI-like_sf"/>
</dbReference>
<comment type="subcellular location">
    <subcellularLocation>
        <location evidence="1 7">Cell membrane</location>
        <topology evidence="1 7">Multi-pass membrane protein</topology>
    </subcellularLocation>
</comment>
<evidence type="ECO:0000256" key="6">
    <source>
        <dbReference type="ARBA" id="ARBA00023136"/>
    </source>
</evidence>
<dbReference type="Proteomes" id="UP000247696">
    <property type="component" value="Chromosome"/>
</dbReference>
<evidence type="ECO:0000256" key="2">
    <source>
        <dbReference type="ARBA" id="ARBA00022448"/>
    </source>
</evidence>
<dbReference type="GO" id="GO:0005886">
    <property type="term" value="C:plasma membrane"/>
    <property type="evidence" value="ECO:0007669"/>
    <property type="project" value="UniProtKB-SubCell"/>
</dbReference>
<evidence type="ECO:0000313" key="11">
    <source>
        <dbReference type="Proteomes" id="UP000247696"/>
    </source>
</evidence>
<keyword evidence="4 7" id="KW-0812">Transmembrane</keyword>
<comment type="similarity">
    <text evidence="7">Belongs to the binding-protein-dependent transport system permease family.</text>
</comment>
<keyword evidence="11" id="KW-1185">Reference proteome</keyword>
<feature type="transmembrane region" description="Helical" evidence="7">
    <location>
        <begin position="150"/>
        <end position="169"/>
    </location>
</feature>
<proteinExistence type="inferred from homology"/>
<dbReference type="PANTHER" id="PTHR30151">
    <property type="entry name" value="ALKANE SULFONATE ABC TRANSPORTER-RELATED, MEMBRANE SUBUNIT"/>
    <property type="match status" value="1"/>
</dbReference>
<dbReference type="EMBL" id="CP024988">
    <property type="protein sequence ID" value="AWT25085.1"/>
    <property type="molecule type" value="Genomic_DNA"/>
</dbReference>
<keyword evidence="2 7" id="KW-0813">Transport</keyword>
<dbReference type="STRING" id="1737425.GCA_900049755_02391"/>
<evidence type="ECO:0000259" key="9">
    <source>
        <dbReference type="PROSITE" id="PS50928"/>
    </source>
</evidence>
<evidence type="ECO:0000256" key="1">
    <source>
        <dbReference type="ARBA" id="ARBA00004651"/>
    </source>
</evidence>
<dbReference type="CDD" id="cd06261">
    <property type="entry name" value="TM_PBP2"/>
    <property type="match status" value="1"/>
</dbReference>
<dbReference type="InterPro" id="IPR000515">
    <property type="entry name" value="MetI-like"/>
</dbReference>
<evidence type="ECO:0000313" key="10">
    <source>
        <dbReference type="EMBL" id="AWT25085.1"/>
    </source>
</evidence>
<dbReference type="FunFam" id="1.10.3720.10:FF:000003">
    <property type="entry name" value="Aliphatic sulfonate ABC transporter permease"/>
    <property type="match status" value="1"/>
</dbReference>
<evidence type="ECO:0000256" key="5">
    <source>
        <dbReference type="ARBA" id="ARBA00022989"/>
    </source>
</evidence>
<feature type="transmembrane region" description="Helical" evidence="7">
    <location>
        <begin position="212"/>
        <end position="234"/>
    </location>
</feature>
<keyword evidence="5 7" id="KW-1133">Transmembrane helix</keyword>
<feature type="transmembrane region" description="Helical" evidence="7">
    <location>
        <begin position="125"/>
        <end position="144"/>
    </location>
</feature>
<gene>
    <name evidence="10" type="primary">ssuC_1</name>
    <name evidence="10" type="ORF">Csp1_02590</name>
</gene>
<dbReference type="Gene3D" id="1.10.3720.10">
    <property type="entry name" value="MetI-like"/>
    <property type="match status" value="1"/>
</dbReference>
<dbReference type="Pfam" id="PF00528">
    <property type="entry name" value="BPD_transp_1"/>
    <property type="match status" value="1"/>
</dbReference>
<feature type="transmembrane region" description="Helical" evidence="7">
    <location>
        <begin position="246"/>
        <end position="264"/>
    </location>
</feature>
<evidence type="ECO:0000256" key="7">
    <source>
        <dbReference type="RuleBase" id="RU363032"/>
    </source>
</evidence>
<protein>
    <submittedName>
        <fullName evidence="10">Aliphatic sulfonates transport permease protein SsuC</fullName>
    </submittedName>
</protein>
<feature type="domain" description="ABC transmembrane type-1" evidence="9">
    <location>
        <begin position="84"/>
        <end position="264"/>
    </location>
</feature>
<dbReference type="OrthoDB" id="3260236at2"/>
<dbReference type="AlphaFoldDB" id="A0A2Z3YLN1"/>
<evidence type="ECO:0000256" key="8">
    <source>
        <dbReference type="SAM" id="MobiDB-lite"/>
    </source>
</evidence>
<dbReference type="SUPFAM" id="SSF161098">
    <property type="entry name" value="MetI-like"/>
    <property type="match status" value="1"/>
</dbReference>
<dbReference type="PROSITE" id="PS50928">
    <property type="entry name" value="ABC_TM1"/>
    <property type="match status" value="1"/>
</dbReference>
<name>A0A2Z3YLN1_9CORY</name>
<reference evidence="11" key="1">
    <citation type="submission" date="2017-11" db="EMBL/GenBank/DDBJ databases">
        <title>Otitis media/interna in a cat caused by the recently described species Corynebacterium provencense.</title>
        <authorList>
            <person name="Kittl S."/>
            <person name="Brodard I."/>
            <person name="Rychener L."/>
            <person name="Jores J."/>
            <person name="Roosje P."/>
            <person name="Gobeli Brawand S."/>
        </authorList>
    </citation>
    <scope>NUCLEOTIDE SEQUENCE [LARGE SCALE GENOMIC DNA]</scope>
    <source>
        <strain evidence="11">17KM38</strain>
    </source>
</reference>
<dbReference type="GO" id="GO:0042918">
    <property type="term" value="P:alkanesulfonate transmembrane transport"/>
    <property type="evidence" value="ECO:0007669"/>
    <property type="project" value="UniProtKB-ARBA"/>
</dbReference>
<keyword evidence="6 7" id="KW-0472">Membrane</keyword>
<keyword evidence="3" id="KW-1003">Cell membrane</keyword>